<feature type="region of interest" description="Disordered" evidence="4">
    <location>
        <begin position="1"/>
        <end position="36"/>
    </location>
</feature>
<evidence type="ECO:0000313" key="5">
    <source>
        <dbReference type="EMBL" id="WXB14005.1"/>
    </source>
</evidence>
<evidence type="ECO:0000256" key="4">
    <source>
        <dbReference type="SAM" id="MobiDB-lite"/>
    </source>
</evidence>
<keyword evidence="6" id="KW-1185">Reference proteome</keyword>
<evidence type="ECO:0000256" key="2">
    <source>
        <dbReference type="ARBA" id="ARBA00022723"/>
    </source>
</evidence>
<keyword evidence="2" id="KW-0479">Metal-binding</keyword>
<feature type="compositionally biased region" description="Basic and acidic residues" evidence="4">
    <location>
        <begin position="10"/>
        <end position="21"/>
    </location>
</feature>
<dbReference type="EMBL" id="CP089984">
    <property type="protein sequence ID" value="WXB14005.1"/>
    <property type="molecule type" value="Genomic_DNA"/>
</dbReference>
<dbReference type="InterPro" id="IPR010644">
    <property type="entry name" value="ChdC/CLD"/>
</dbReference>
<proteinExistence type="predicted"/>
<evidence type="ECO:0000313" key="6">
    <source>
        <dbReference type="Proteomes" id="UP001370348"/>
    </source>
</evidence>
<accession>A0ABZ2LUI3</accession>
<evidence type="ECO:0000256" key="1">
    <source>
        <dbReference type="ARBA" id="ARBA00022617"/>
    </source>
</evidence>
<dbReference type="SUPFAM" id="SSF54909">
    <property type="entry name" value="Dimeric alpha+beta barrel"/>
    <property type="match status" value="1"/>
</dbReference>
<protein>
    <submittedName>
        <fullName evidence="5">Chlorite dismutase family protein</fullName>
    </submittedName>
</protein>
<dbReference type="RefSeq" id="WP_394823620.1">
    <property type="nucleotide sequence ID" value="NZ_CP089984.1"/>
</dbReference>
<keyword evidence="3" id="KW-0408">Iron</keyword>
<dbReference type="Pfam" id="PF06778">
    <property type="entry name" value="Chlor_dismutase"/>
    <property type="match status" value="1"/>
</dbReference>
<dbReference type="Gene3D" id="3.30.70.1030">
    <property type="entry name" value="Apc35880, domain 1"/>
    <property type="match status" value="1"/>
</dbReference>
<sequence length="264" mass="29615">MSTSTTKPAENTESKPSEDAKQPGLPRIDVNEYGGKKEGVRQSMNRRLFMQLLVFDVPVAAQAHRTIAELGKLLRSRKIPGVVYADTMSPRGIGLLSWGEDPERFIREVRPLFAESPLENVLLRSDMAMIGRSYSTGHEPELAFALLERPVKNVLSEAYPWHVWYPLRRSGAFARLEPIDQSHILREHAQIGMAYGAQELAHDIRLACHGLDAQDNEFVIGLVGPELHPLSHLVQAMRKTRQTSEFIAKMGPFFVGYATERSEG</sequence>
<reference evidence="5 6" key="1">
    <citation type="submission" date="2021-12" db="EMBL/GenBank/DDBJ databases">
        <title>Discovery of the Pendulisporaceae a myxobacterial family with distinct sporulation behavior and unique specialized metabolism.</title>
        <authorList>
            <person name="Garcia R."/>
            <person name="Popoff A."/>
            <person name="Bader C.D."/>
            <person name="Loehr J."/>
            <person name="Walesch S."/>
            <person name="Walt C."/>
            <person name="Boldt J."/>
            <person name="Bunk B."/>
            <person name="Haeckl F.J.F.P.J."/>
            <person name="Gunesch A.P."/>
            <person name="Birkelbach J."/>
            <person name="Nuebel U."/>
            <person name="Pietschmann T."/>
            <person name="Bach T."/>
            <person name="Mueller R."/>
        </authorList>
    </citation>
    <scope>NUCLEOTIDE SEQUENCE [LARGE SCALE GENOMIC DNA]</scope>
    <source>
        <strain evidence="5 6">MSr11954</strain>
    </source>
</reference>
<gene>
    <name evidence="5" type="ORF">LZC94_40020</name>
</gene>
<name>A0ABZ2LUI3_9BACT</name>
<organism evidence="5 6">
    <name type="scientific">Pendulispora albinea</name>
    <dbReference type="NCBI Taxonomy" id="2741071"/>
    <lineage>
        <taxon>Bacteria</taxon>
        <taxon>Pseudomonadati</taxon>
        <taxon>Myxococcota</taxon>
        <taxon>Myxococcia</taxon>
        <taxon>Myxococcales</taxon>
        <taxon>Sorangiineae</taxon>
        <taxon>Pendulisporaceae</taxon>
        <taxon>Pendulispora</taxon>
    </lineage>
</organism>
<dbReference type="InterPro" id="IPR011008">
    <property type="entry name" value="Dimeric_a/b-barrel"/>
</dbReference>
<evidence type="ECO:0000256" key="3">
    <source>
        <dbReference type="ARBA" id="ARBA00023004"/>
    </source>
</evidence>
<keyword evidence="1" id="KW-0349">Heme</keyword>
<dbReference type="Proteomes" id="UP001370348">
    <property type="component" value="Chromosome"/>
</dbReference>